<dbReference type="EMBL" id="JAOQAZ010000008">
    <property type="protein sequence ID" value="KAJ4264299.1"/>
    <property type="molecule type" value="Genomic_DNA"/>
</dbReference>
<feature type="region of interest" description="Disordered" evidence="2">
    <location>
        <begin position="1"/>
        <end position="23"/>
    </location>
</feature>
<dbReference type="OrthoDB" id="7464126at2759"/>
<comment type="caution">
    <text evidence="5">The sequence shown here is derived from an EMBL/GenBank/DDBJ whole genome shotgun (WGS) entry which is preliminary data.</text>
</comment>
<evidence type="ECO:0000313" key="5">
    <source>
        <dbReference type="EMBL" id="KAJ4264299.1"/>
    </source>
</evidence>
<organism evidence="5 6">
    <name type="scientific">Fusarium torreyae</name>
    <dbReference type="NCBI Taxonomy" id="1237075"/>
    <lineage>
        <taxon>Eukaryota</taxon>
        <taxon>Fungi</taxon>
        <taxon>Dikarya</taxon>
        <taxon>Ascomycota</taxon>
        <taxon>Pezizomycotina</taxon>
        <taxon>Sordariomycetes</taxon>
        <taxon>Hypocreomycetidae</taxon>
        <taxon>Hypocreales</taxon>
        <taxon>Nectriaceae</taxon>
        <taxon>Fusarium</taxon>
    </lineage>
</organism>
<keyword evidence="1" id="KW-0677">Repeat</keyword>
<dbReference type="PANTHER" id="PTHR10039:SF16">
    <property type="entry name" value="GPI INOSITOL-DEACYLASE"/>
    <property type="match status" value="1"/>
</dbReference>
<feature type="compositionally biased region" description="Polar residues" evidence="2">
    <location>
        <begin position="1"/>
        <end position="15"/>
    </location>
</feature>
<evidence type="ECO:0000256" key="2">
    <source>
        <dbReference type="SAM" id="MobiDB-lite"/>
    </source>
</evidence>
<name>A0A9W8S1S9_9HYPO</name>
<evidence type="ECO:0008006" key="7">
    <source>
        <dbReference type="Google" id="ProtNLM"/>
    </source>
</evidence>
<evidence type="ECO:0000259" key="4">
    <source>
        <dbReference type="Pfam" id="PF24883"/>
    </source>
</evidence>
<dbReference type="AlphaFoldDB" id="A0A9W8S1S9"/>
<gene>
    <name evidence="5" type="ORF">NW762_005495</name>
</gene>
<evidence type="ECO:0000256" key="1">
    <source>
        <dbReference type="ARBA" id="ARBA00022737"/>
    </source>
</evidence>
<dbReference type="Pfam" id="PF24883">
    <property type="entry name" value="NPHP3_N"/>
    <property type="match status" value="1"/>
</dbReference>
<dbReference type="PANTHER" id="PTHR10039">
    <property type="entry name" value="AMELOGENIN"/>
    <property type="match status" value="1"/>
</dbReference>
<dbReference type="InterPro" id="IPR036770">
    <property type="entry name" value="Ankyrin_rpt-contain_sf"/>
</dbReference>
<feature type="domain" description="DUF7708" evidence="3">
    <location>
        <begin position="91"/>
        <end position="211"/>
    </location>
</feature>
<dbReference type="Gene3D" id="3.40.50.300">
    <property type="entry name" value="P-loop containing nucleotide triphosphate hydrolases"/>
    <property type="match status" value="1"/>
</dbReference>
<dbReference type="InterPro" id="IPR027417">
    <property type="entry name" value="P-loop_NTPase"/>
</dbReference>
<dbReference type="Proteomes" id="UP001152049">
    <property type="component" value="Unassembled WGS sequence"/>
</dbReference>
<sequence>MVGPTSCCNSTSEHTAAQAKAGPQPGKGIWLIALETLQPREKESFSTFINSDRHDVLGDILQAAQQKKTEALRKRWKFVWHGRTYIIRDYLEKIIAWVEKFKAVGDAAVQYDPAHAALPWACVRFFLQVAVDNVRAFGIMAENMSQVVNIIAQSAIVEDLYLSRGLKVSRLLEQSLTQLYARILSLMARTLRYCSSSTIKNLTENILADSEATQNFSPKIAPEQDEVERCITIAEAEIRELNLTESNKARSQHMIDMRKIFTELKSPITRINSDTSQLLKLAREADRVAILKSLSTLPYLSHHQAAARGRLDGSGEWLLHHPSFNRWRGSSSSTILWLHGIPGCGKTKLCSVVIDTMKTTGTHSAELLAFFYCARDPREPKRGQCTAVIQSLLRQVAAMSPTRTITEPVKAMHERILEESFGDREWTQAECVENLVQIMENYPSLTIVIDALDECDPDERMALLLSLKEVREKSANLVKLLITSRDDIDILSSLADASDIRISATHNAEDIDRFVQARVDAMMDSRQILHGPGPQGLRKEIMFRWVDLQVETLKHTKLDEDLKSKLGRLPQTLDYSYYTIYCNIKGAGSNAKRLADGVFLWLLYGRKALQTEVFAAFISFVTGTSSIPLKPQHLLDVCGNLIEIDQSLNVFRFVHLSVREFFEHFHHREDDTFTPAKGHASLAYHSLLHICLNLAPTSFPIGVPQSAFTRDISSALQSDSAVKRYVDRYWHEHAKLAEQERFKAPFQPLFKLFIQNHPDTNSIFEMWCRTALFDEVTGQELERCHSASRRPAHLIWLACAFDLEEVVDISYRGGGFDTEMRTGVLLTPLLEAARLGSPRTLGKLLDHGADIGATTPRYQKGAADFAVENGHTSVIRKLEDYGLINYCLPAIARDGAGSSNTIGLAKDDMSVKIEPSRQVDVLTYDWKDGELRALWKHTLDTRLKNALWRAWGKLVNGVEEVPPSSLNWKKDCDVTTLYGPLYASTDTLGRMYTSPNCANPSERITTTIRKSILKRRHFSEVMLEKNLVETTYIPHAFSPKMMDNTSNNLELPDVSPGVALHHKGRPYVHFNNQVLQAMVVNGDDSHVVGVENDDYDNGNIPTLRSLGLKAKSEKAVEVEEYKAIAILPPTTLKLTAGRKIDAF</sequence>
<dbReference type="SUPFAM" id="SSF52540">
    <property type="entry name" value="P-loop containing nucleoside triphosphate hydrolases"/>
    <property type="match status" value="1"/>
</dbReference>
<accession>A0A9W8S1S9</accession>
<feature type="domain" description="Nephrocystin 3-like N-terminal" evidence="4">
    <location>
        <begin position="313"/>
        <end position="485"/>
    </location>
</feature>
<protein>
    <recommendedName>
        <fullName evidence="7">NACHT domain-containing protein</fullName>
    </recommendedName>
</protein>
<dbReference type="InterPro" id="IPR056125">
    <property type="entry name" value="DUF7708"/>
</dbReference>
<proteinExistence type="predicted"/>
<evidence type="ECO:0000313" key="6">
    <source>
        <dbReference type="Proteomes" id="UP001152049"/>
    </source>
</evidence>
<keyword evidence="6" id="KW-1185">Reference proteome</keyword>
<dbReference type="Gene3D" id="1.25.40.20">
    <property type="entry name" value="Ankyrin repeat-containing domain"/>
    <property type="match status" value="1"/>
</dbReference>
<reference evidence="5" key="1">
    <citation type="submission" date="2022-09" db="EMBL/GenBank/DDBJ databases">
        <title>Fusarium specimens isolated from Avocado Roots.</title>
        <authorList>
            <person name="Stajich J."/>
            <person name="Roper C."/>
            <person name="Heimlech-Rivalta G."/>
        </authorList>
    </citation>
    <scope>NUCLEOTIDE SEQUENCE</scope>
    <source>
        <strain evidence="5">CF00136</strain>
    </source>
</reference>
<evidence type="ECO:0000259" key="3">
    <source>
        <dbReference type="Pfam" id="PF24809"/>
    </source>
</evidence>
<dbReference type="InterPro" id="IPR056884">
    <property type="entry name" value="NPHP3-like_N"/>
</dbReference>
<dbReference type="SUPFAM" id="SSF48403">
    <property type="entry name" value="Ankyrin repeat"/>
    <property type="match status" value="1"/>
</dbReference>
<dbReference type="Pfam" id="PF24809">
    <property type="entry name" value="DUF7708"/>
    <property type="match status" value="1"/>
</dbReference>